<comment type="caution">
    <text evidence="1">The sequence shown here is derived from an EMBL/GenBank/DDBJ whole genome shotgun (WGS) entry which is preliminary data.</text>
</comment>
<organism evidence="1 2">
    <name type="scientific">Elysia crispata</name>
    <name type="common">lettuce slug</name>
    <dbReference type="NCBI Taxonomy" id="231223"/>
    <lineage>
        <taxon>Eukaryota</taxon>
        <taxon>Metazoa</taxon>
        <taxon>Spiralia</taxon>
        <taxon>Lophotrochozoa</taxon>
        <taxon>Mollusca</taxon>
        <taxon>Gastropoda</taxon>
        <taxon>Heterobranchia</taxon>
        <taxon>Euthyneura</taxon>
        <taxon>Panpulmonata</taxon>
        <taxon>Sacoglossa</taxon>
        <taxon>Placobranchoidea</taxon>
        <taxon>Plakobranchidae</taxon>
        <taxon>Elysia</taxon>
    </lineage>
</organism>
<accession>A0AAE0XM67</accession>
<dbReference type="Proteomes" id="UP001283361">
    <property type="component" value="Unassembled WGS sequence"/>
</dbReference>
<evidence type="ECO:0000313" key="2">
    <source>
        <dbReference type="Proteomes" id="UP001283361"/>
    </source>
</evidence>
<keyword evidence="2" id="KW-1185">Reference proteome</keyword>
<evidence type="ECO:0000313" key="1">
    <source>
        <dbReference type="EMBL" id="KAK3696233.1"/>
    </source>
</evidence>
<dbReference type="AlphaFoldDB" id="A0AAE0XM67"/>
<name>A0AAE0XM67_9GAST</name>
<protein>
    <submittedName>
        <fullName evidence="1">Uncharacterized protein</fullName>
    </submittedName>
</protein>
<reference evidence="1" key="1">
    <citation type="journal article" date="2023" name="G3 (Bethesda)">
        <title>A reference genome for the long-term kleptoplast-retaining sea slug Elysia crispata morphotype clarki.</title>
        <authorList>
            <person name="Eastman K.E."/>
            <person name="Pendleton A.L."/>
            <person name="Shaikh M.A."/>
            <person name="Suttiyut T."/>
            <person name="Ogas R."/>
            <person name="Tomko P."/>
            <person name="Gavelis G."/>
            <person name="Widhalm J.R."/>
            <person name="Wisecaver J.H."/>
        </authorList>
    </citation>
    <scope>NUCLEOTIDE SEQUENCE</scope>
    <source>
        <strain evidence="1">ECLA1</strain>
    </source>
</reference>
<sequence length="107" mass="12723">MGSEIHVSYENLLKEIYNSVEKIQSNTYCLLLIQFFLKKEFSEKVHKNSWLVARDSEKVHKNSWLVARDSEKVHKNSWLVARDSEKVHKNSWVVTRDSEKCTKIRGW</sequence>
<proteinExistence type="predicted"/>
<gene>
    <name evidence="1" type="ORF">RRG08_027676</name>
</gene>
<dbReference type="EMBL" id="JAWDGP010008052">
    <property type="protein sequence ID" value="KAK3696233.1"/>
    <property type="molecule type" value="Genomic_DNA"/>
</dbReference>